<reference evidence="1" key="1">
    <citation type="submission" date="2014-09" db="EMBL/GenBank/DDBJ databases">
        <authorList>
            <person name="Magalhaes I.L.F."/>
            <person name="Oliveira U."/>
            <person name="Santos F.R."/>
            <person name="Vidigal T.H.D.A."/>
            <person name="Brescovit A.D."/>
            <person name="Santos A.J."/>
        </authorList>
    </citation>
    <scope>NUCLEOTIDE SEQUENCE</scope>
    <source>
        <tissue evidence="1">Shoot tissue taken approximately 20 cm above the soil surface</tissue>
    </source>
</reference>
<sequence>MCFIAFCFTSTCSLSSYWLPTCNFYNHH</sequence>
<dbReference type="EMBL" id="GBRH01188000">
    <property type="protein sequence ID" value="JAE09896.1"/>
    <property type="molecule type" value="Transcribed_RNA"/>
</dbReference>
<dbReference type="AlphaFoldDB" id="A0A0A9FID5"/>
<name>A0A0A9FID5_ARUDO</name>
<reference evidence="1" key="2">
    <citation type="journal article" date="2015" name="Data Brief">
        <title>Shoot transcriptome of the giant reed, Arundo donax.</title>
        <authorList>
            <person name="Barrero R.A."/>
            <person name="Guerrero F.D."/>
            <person name="Moolhuijzen P."/>
            <person name="Goolsby J.A."/>
            <person name="Tidwell J."/>
            <person name="Bellgard S.E."/>
            <person name="Bellgard M.I."/>
        </authorList>
    </citation>
    <scope>NUCLEOTIDE SEQUENCE</scope>
    <source>
        <tissue evidence="1">Shoot tissue taken approximately 20 cm above the soil surface</tissue>
    </source>
</reference>
<protein>
    <submittedName>
        <fullName evidence="1">Uncharacterized protein</fullName>
    </submittedName>
</protein>
<proteinExistence type="predicted"/>
<evidence type="ECO:0000313" key="1">
    <source>
        <dbReference type="EMBL" id="JAE09896.1"/>
    </source>
</evidence>
<organism evidence="1">
    <name type="scientific">Arundo donax</name>
    <name type="common">Giant reed</name>
    <name type="synonym">Donax arundinaceus</name>
    <dbReference type="NCBI Taxonomy" id="35708"/>
    <lineage>
        <taxon>Eukaryota</taxon>
        <taxon>Viridiplantae</taxon>
        <taxon>Streptophyta</taxon>
        <taxon>Embryophyta</taxon>
        <taxon>Tracheophyta</taxon>
        <taxon>Spermatophyta</taxon>
        <taxon>Magnoliopsida</taxon>
        <taxon>Liliopsida</taxon>
        <taxon>Poales</taxon>
        <taxon>Poaceae</taxon>
        <taxon>PACMAD clade</taxon>
        <taxon>Arundinoideae</taxon>
        <taxon>Arundineae</taxon>
        <taxon>Arundo</taxon>
    </lineage>
</organism>
<accession>A0A0A9FID5</accession>